<dbReference type="RefSeq" id="WP_185105858.1">
    <property type="nucleotide sequence ID" value="NZ_BAAAXY010000189.1"/>
</dbReference>
<evidence type="ECO:0000313" key="3">
    <source>
        <dbReference type="Proteomes" id="UP000565579"/>
    </source>
</evidence>
<evidence type="ECO:0000313" key="2">
    <source>
        <dbReference type="EMBL" id="MBB6551852.1"/>
    </source>
</evidence>
<dbReference type="AlphaFoldDB" id="A0A7X0U1K4"/>
<proteinExistence type="predicted"/>
<reference evidence="2 3" key="1">
    <citation type="submission" date="2020-08" db="EMBL/GenBank/DDBJ databases">
        <title>Sequencing the genomes of 1000 actinobacteria strains.</title>
        <authorList>
            <person name="Klenk H.-P."/>
        </authorList>
    </citation>
    <scope>NUCLEOTIDE SEQUENCE [LARGE SCALE GENOMIC DNA]</scope>
    <source>
        <strain evidence="2 3">DSM 43768</strain>
    </source>
</reference>
<feature type="region of interest" description="Disordered" evidence="1">
    <location>
        <begin position="1"/>
        <end position="22"/>
    </location>
</feature>
<protein>
    <submittedName>
        <fullName evidence="2">Uncharacterized protein</fullName>
    </submittedName>
</protein>
<evidence type="ECO:0000256" key="1">
    <source>
        <dbReference type="SAM" id="MobiDB-lite"/>
    </source>
</evidence>
<accession>A0A7X0U1K4</accession>
<dbReference type="EMBL" id="JACHMI010000001">
    <property type="protein sequence ID" value="MBB6551852.1"/>
    <property type="molecule type" value="Genomic_DNA"/>
</dbReference>
<dbReference type="Proteomes" id="UP000565579">
    <property type="component" value="Unassembled WGS sequence"/>
</dbReference>
<keyword evidence="3" id="KW-1185">Reference proteome</keyword>
<gene>
    <name evidence="2" type="ORF">HD593_006647</name>
</gene>
<comment type="caution">
    <text evidence="2">The sequence shown here is derived from an EMBL/GenBank/DDBJ whole genome shotgun (WGS) entry which is preliminary data.</text>
</comment>
<name>A0A7X0U1K4_9ACTN</name>
<organism evidence="2 3">
    <name type="scientific">Nonomuraea rubra</name>
    <dbReference type="NCBI Taxonomy" id="46180"/>
    <lineage>
        <taxon>Bacteria</taxon>
        <taxon>Bacillati</taxon>
        <taxon>Actinomycetota</taxon>
        <taxon>Actinomycetes</taxon>
        <taxon>Streptosporangiales</taxon>
        <taxon>Streptosporangiaceae</taxon>
        <taxon>Nonomuraea</taxon>
    </lineage>
</organism>
<sequence>MGSSTRSRYRRPAADTAEHPDRPVFVLAHLHTPNNLSTSVRQDGGSTTVNAPPLTYFEMESGVGGDSTPNDAGDNAQTAVVQVRGSVVTIRNYDLRAGRWIDQTWTWDVAKAVEDPEHRFPYYLVPMPRTPWP</sequence>
<feature type="compositionally biased region" description="Basic and acidic residues" evidence="1">
    <location>
        <begin position="12"/>
        <end position="22"/>
    </location>
</feature>